<dbReference type="FunFam" id="3.40.50.720:FF:000173">
    <property type="entry name" value="3-oxoacyl-[acyl-carrier protein] reductase"/>
    <property type="match status" value="1"/>
</dbReference>
<dbReference type="PATRIC" id="fig|1544798.3.peg.4925"/>
<proteinExistence type="inferred from homology"/>
<name>A0A0D8J5F7_9BACT</name>
<dbReference type="PRINTS" id="PR00080">
    <property type="entry name" value="SDRFAMILY"/>
</dbReference>
<dbReference type="Pfam" id="PF13561">
    <property type="entry name" value="adh_short_C2"/>
    <property type="match status" value="1"/>
</dbReference>
<dbReference type="STRING" id="1544798.LH29_23690"/>
<gene>
    <name evidence="3" type="ORF">LH29_23690</name>
</gene>
<dbReference type="GO" id="GO:0008874">
    <property type="term" value="F:gluconate 5-dehydrogenase activity"/>
    <property type="evidence" value="ECO:0007669"/>
    <property type="project" value="UniProtKB-EC"/>
</dbReference>
<dbReference type="OrthoDB" id="9804104at2"/>
<dbReference type="PRINTS" id="PR00081">
    <property type="entry name" value="GDHRDH"/>
</dbReference>
<dbReference type="Proteomes" id="UP000032544">
    <property type="component" value="Unassembled WGS sequence"/>
</dbReference>
<comment type="similarity">
    <text evidence="1">Belongs to the short-chain dehydrogenases/reductases (SDR) family.</text>
</comment>
<comment type="caution">
    <text evidence="3">The sequence shown here is derived from an EMBL/GenBank/DDBJ whole genome shotgun (WGS) entry which is preliminary data.</text>
</comment>
<dbReference type="NCBIfam" id="NF005488">
    <property type="entry name" value="PRK07097.1"/>
    <property type="match status" value="1"/>
</dbReference>
<keyword evidence="2 3" id="KW-0560">Oxidoreductase</keyword>
<dbReference type="EC" id="1.1.1.69" evidence="3"/>
<dbReference type="AlphaFoldDB" id="A0A0D8J5F7"/>
<protein>
    <submittedName>
        <fullName evidence="3">Gluconate 5-dehydrogenase</fullName>
        <ecNumber evidence="3">1.1.1.69</ecNumber>
    </submittedName>
</protein>
<dbReference type="PANTHER" id="PTHR42760">
    <property type="entry name" value="SHORT-CHAIN DEHYDROGENASES/REDUCTASES FAMILY MEMBER"/>
    <property type="match status" value="1"/>
</dbReference>
<dbReference type="PANTHER" id="PTHR42760:SF5">
    <property type="entry name" value="2-DEHYDRO-3-DEOXY-D-GLUCONATE 5-DEHYDROGENASE"/>
    <property type="match status" value="1"/>
</dbReference>
<dbReference type="SUPFAM" id="SSF51735">
    <property type="entry name" value="NAD(P)-binding Rossmann-fold domains"/>
    <property type="match status" value="1"/>
</dbReference>
<dbReference type="Gene3D" id="3.40.50.720">
    <property type="entry name" value="NAD(P)-binding Rossmann-like Domain"/>
    <property type="match status" value="1"/>
</dbReference>
<dbReference type="InterPro" id="IPR036291">
    <property type="entry name" value="NAD(P)-bd_dom_sf"/>
</dbReference>
<dbReference type="EMBL" id="JRHC01000009">
    <property type="protein sequence ID" value="KJF41736.1"/>
    <property type="molecule type" value="Genomic_DNA"/>
</dbReference>
<dbReference type="InterPro" id="IPR002347">
    <property type="entry name" value="SDR_fam"/>
</dbReference>
<reference evidence="3 4" key="1">
    <citation type="submission" date="2014-09" db="EMBL/GenBank/DDBJ databases">
        <title>Draft Genome Sequence of Draconibacterium sp. JN14CK-3.</title>
        <authorList>
            <person name="Dong C."/>
            <person name="Lai Q."/>
            <person name="Shao Z."/>
        </authorList>
    </citation>
    <scope>NUCLEOTIDE SEQUENCE [LARGE SCALE GENOMIC DNA]</scope>
    <source>
        <strain evidence="3 4">JN14CK-3</strain>
    </source>
</reference>
<keyword evidence="4" id="KW-1185">Reference proteome</keyword>
<sequence length="271" mass="29088">MNEKITKVFDLSGKVALVTGGAHGIGMAIGKVLADAGAKLCINGTSHERLEKSKNEFAKTGIDVYTTAFDVSNEQEVNEAISRIEAEIGPVDILVNNAGIIKRAPILEMPLSDFKQVIDIDLIGPLIVSKRVVPEMINKRAGKIINICSLMSNYGRISVAAYASAKGGLKLLTQNMTCEWAKYNIQINGIAPGYIATSQTAPIREESHPFNDLVLARTPAGRWGEPEDIGNAALFLSSRASDFVNGHILYVDGGILANFGYVQGENVVADE</sequence>
<dbReference type="RefSeq" id="WP_045033615.1">
    <property type="nucleotide sequence ID" value="NZ_JRHC01000009.1"/>
</dbReference>
<evidence type="ECO:0000256" key="1">
    <source>
        <dbReference type="ARBA" id="ARBA00006484"/>
    </source>
</evidence>
<evidence type="ECO:0000313" key="3">
    <source>
        <dbReference type="EMBL" id="KJF41736.1"/>
    </source>
</evidence>
<evidence type="ECO:0000313" key="4">
    <source>
        <dbReference type="Proteomes" id="UP000032544"/>
    </source>
</evidence>
<accession>A0A0D8J5F7</accession>
<organism evidence="3 4">
    <name type="scientific">Draconibacterium sediminis</name>
    <dbReference type="NCBI Taxonomy" id="1544798"/>
    <lineage>
        <taxon>Bacteria</taxon>
        <taxon>Pseudomonadati</taxon>
        <taxon>Bacteroidota</taxon>
        <taxon>Bacteroidia</taxon>
        <taxon>Marinilabiliales</taxon>
        <taxon>Prolixibacteraceae</taxon>
        <taxon>Draconibacterium</taxon>
    </lineage>
</organism>
<evidence type="ECO:0000256" key="2">
    <source>
        <dbReference type="ARBA" id="ARBA00023002"/>
    </source>
</evidence>